<keyword evidence="4 11" id="KW-0227">DNA damage</keyword>
<evidence type="ECO:0000259" key="12">
    <source>
        <dbReference type="PROSITE" id="PS50893"/>
    </source>
</evidence>
<keyword evidence="3 11" id="KW-0547">Nucleotide-binding</keyword>
<dbReference type="GO" id="GO:0043022">
    <property type="term" value="F:ribosome binding"/>
    <property type="evidence" value="ECO:0007669"/>
    <property type="project" value="UniProtKB-UniRule"/>
</dbReference>
<dbReference type="PANTHER" id="PTHR42855">
    <property type="entry name" value="ABC TRANSPORTER ATP-BINDING SUBUNIT"/>
    <property type="match status" value="1"/>
</dbReference>
<feature type="binding site" evidence="11">
    <location>
        <begin position="51"/>
        <end position="58"/>
    </location>
    <ligand>
        <name>ATP</name>
        <dbReference type="ChEBI" id="CHEBI:30616"/>
        <label>1</label>
    </ligand>
</feature>
<dbReference type="PROSITE" id="PS50893">
    <property type="entry name" value="ABC_TRANSPORTER_2"/>
    <property type="match status" value="2"/>
</dbReference>
<name>A0A1Y6CK55_9PROT</name>
<dbReference type="Gene3D" id="1.10.287.380">
    <property type="entry name" value="Valyl-tRNA synthetase, C-terminal domain"/>
    <property type="match status" value="1"/>
</dbReference>
<comment type="function">
    <text evidence="11">Probably plays a role in ribosome assembly or function. May be involved in resolution of branched DNA intermediates that result from template switching in postreplication gaps. Binds DNA and has ATPase activity.</text>
</comment>
<keyword evidence="2 11" id="KW-0677">Repeat</keyword>
<dbReference type="STRING" id="560819.SAMN05428998_1303"/>
<evidence type="ECO:0000256" key="5">
    <source>
        <dbReference type="ARBA" id="ARBA00022801"/>
    </source>
</evidence>
<evidence type="ECO:0000256" key="11">
    <source>
        <dbReference type="HAMAP-Rule" id="MF_00848"/>
    </source>
</evidence>
<dbReference type="PANTHER" id="PTHR42855:SF1">
    <property type="entry name" value="ABC TRANSPORTER DOMAIN-CONTAINING PROTEIN"/>
    <property type="match status" value="1"/>
</dbReference>
<keyword evidence="5 11" id="KW-0378">Hydrolase</keyword>
<dbReference type="InterPro" id="IPR003593">
    <property type="entry name" value="AAA+_ATPase"/>
</dbReference>
<accession>A0A1Y6CK55</accession>
<dbReference type="AlphaFoldDB" id="A0A1Y6CK55"/>
<dbReference type="GO" id="GO:0003677">
    <property type="term" value="F:DNA binding"/>
    <property type="evidence" value="ECO:0007669"/>
    <property type="project" value="UniProtKB-UniRule"/>
</dbReference>
<dbReference type="PROSITE" id="PS00211">
    <property type="entry name" value="ABC_TRANSPORTER_1"/>
    <property type="match status" value="1"/>
</dbReference>
<feature type="domain" description="ABC transporter" evidence="12">
    <location>
        <begin position="19"/>
        <end position="228"/>
    </location>
</feature>
<evidence type="ECO:0000256" key="4">
    <source>
        <dbReference type="ARBA" id="ARBA00022763"/>
    </source>
</evidence>
<dbReference type="GO" id="GO:0006281">
    <property type="term" value="P:DNA repair"/>
    <property type="evidence" value="ECO:0007669"/>
    <property type="project" value="UniProtKB-KW"/>
</dbReference>
<dbReference type="RefSeq" id="WP_085125582.1">
    <property type="nucleotide sequence ID" value="NZ_FWZX01000030.1"/>
</dbReference>
<dbReference type="InterPro" id="IPR032524">
    <property type="entry name" value="ABC_tran_C"/>
</dbReference>
<dbReference type="FunFam" id="3.40.50.300:FF:000309">
    <property type="entry name" value="ABC transporter ATP-binding protein"/>
    <property type="match status" value="1"/>
</dbReference>
<keyword evidence="6 11" id="KW-0067">ATP-binding</keyword>
<sequence length="618" mass="67391">MAVAPKSPAKAAAKSPPLIALQSAGVDLGNRKLFVGLDLALARGERACLVGRNGSGKSTILRLLCGLQEPDSGQRFLQPGTRVGYLPQDPALPSGTTVRDYVAAELEPEALHVAEAAIERLSLDLEARLGTLSGGAGRRAALARVLAGTPDVLLLDEPTNHLDLPTILWLEEQLNRWRGAMLTISHDRRFLEDVSSVVLWLDRGELRRMERSFAHFDAWADEVAASEAKELDRLGNVLRQEEHWLQRGVTARRRRNEGRLARLKELRATRAKLLARRQGEATIEIAEAERGGTVALEAENLTKRFDGRPVIEGFSTRIRQGDRVGLVGRNGAGKTTLINLLLGRLAPDAGKVKLGANVQAEVFDQRRQALDPEASLWQTLCPTGGDMVQVGGRQRHVVAYLRDFLFEEAQARQPVKALSGGEKNRLLLARLFARPSNLLVLDEPTNDLDMDTLDLLEEVLADYAGTLLLVSHDRDFLDRLCNSVILLDGRGGAVEYPGGFSDAIRQAGGLPDAVAPVERPAAAAAPGAEAPRPARTAKLSYKEQRELDQLPGRIAALEGEIAAIEAQLADPGLYSREPARFAERSARLEAAQGELEAAEMRWLELEEKRESLAREATG</sequence>
<dbReference type="Pfam" id="PF16326">
    <property type="entry name" value="ABC_tran_CTD"/>
    <property type="match status" value="1"/>
</dbReference>
<dbReference type="SUPFAM" id="SSF52540">
    <property type="entry name" value="P-loop containing nucleoside triphosphate hydrolases"/>
    <property type="match status" value="2"/>
</dbReference>
<evidence type="ECO:0000256" key="6">
    <source>
        <dbReference type="ARBA" id="ARBA00022840"/>
    </source>
</evidence>
<evidence type="ECO:0000256" key="3">
    <source>
        <dbReference type="ARBA" id="ARBA00022741"/>
    </source>
</evidence>
<dbReference type="GO" id="GO:0005524">
    <property type="term" value="F:ATP binding"/>
    <property type="evidence" value="ECO:0007669"/>
    <property type="project" value="UniProtKB-UniRule"/>
</dbReference>
<dbReference type="EC" id="3.6.1.-" evidence="11"/>
<comment type="subcellular location">
    <subcellularLocation>
        <location evidence="11">Cytoplasm</location>
    </subcellularLocation>
    <text evidence="11">Associates with ribosomes.</text>
</comment>
<evidence type="ECO:0000256" key="1">
    <source>
        <dbReference type="ARBA" id="ARBA00022490"/>
    </source>
</evidence>
<dbReference type="Pfam" id="PF00005">
    <property type="entry name" value="ABC_tran"/>
    <property type="match status" value="2"/>
</dbReference>
<dbReference type="Gene3D" id="3.40.50.300">
    <property type="entry name" value="P-loop containing nucleotide triphosphate hydrolases"/>
    <property type="match status" value="2"/>
</dbReference>
<comment type="similarity">
    <text evidence="10 11">Belongs to the ABC transporter superfamily. ABCF family. Uup subfamily.</text>
</comment>
<comment type="catalytic activity">
    <reaction evidence="9 11">
        <text>ATP + H2O = ADP + phosphate + H(+)</text>
        <dbReference type="Rhea" id="RHEA:13065"/>
        <dbReference type="ChEBI" id="CHEBI:15377"/>
        <dbReference type="ChEBI" id="CHEBI:15378"/>
        <dbReference type="ChEBI" id="CHEBI:30616"/>
        <dbReference type="ChEBI" id="CHEBI:43474"/>
        <dbReference type="ChEBI" id="CHEBI:456216"/>
    </reaction>
</comment>
<dbReference type="GO" id="GO:0016887">
    <property type="term" value="F:ATP hydrolysis activity"/>
    <property type="evidence" value="ECO:0007669"/>
    <property type="project" value="UniProtKB-UniRule"/>
</dbReference>
<keyword evidence="11" id="KW-0175">Coiled coil</keyword>
<evidence type="ECO:0000313" key="13">
    <source>
        <dbReference type="EMBL" id="SMF70987.1"/>
    </source>
</evidence>
<dbReference type="InterPro" id="IPR037118">
    <property type="entry name" value="Val-tRNA_synth_C_sf"/>
</dbReference>
<dbReference type="GO" id="GO:0005737">
    <property type="term" value="C:cytoplasm"/>
    <property type="evidence" value="ECO:0007669"/>
    <property type="project" value="UniProtKB-SubCell"/>
</dbReference>
<evidence type="ECO:0000313" key="14">
    <source>
        <dbReference type="Proteomes" id="UP000192917"/>
    </source>
</evidence>
<feature type="coiled-coil region" evidence="11">
    <location>
        <begin position="581"/>
        <end position="615"/>
    </location>
</feature>
<organism evidence="13 14">
    <name type="scientific">Tistlia consotensis USBA 355</name>
    <dbReference type="NCBI Taxonomy" id="560819"/>
    <lineage>
        <taxon>Bacteria</taxon>
        <taxon>Pseudomonadati</taxon>
        <taxon>Pseudomonadota</taxon>
        <taxon>Alphaproteobacteria</taxon>
        <taxon>Rhodospirillales</taxon>
        <taxon>Rhodovibrionaceae</taxon>
        <taxon>Tistlia</taxon>
    </lineage>
</organism>
<keyword evidence="1 11" id="KW-0963">Cytoplasm</keyword>
<gene>
    <name evidence="11" type="primary">uup</name>
    <name evidence="13" type="ORF">SAMN05428998_1303</name>
</gene>
<dbReference type="InterPro" id="IPR003439">
    <property type="entry name" value="ABC_transporter-like_ATP-bd"/>
</dbReference>
<dbReference type="CDD" id="cd03221">
    <property type="entry name" value="ABCF_EF-3"/>
    <property type="match status" value="2"/>
</dbReference>
<dbReference type="EMBL" id="FWZX01000030">
    <property type="protein sequence ID" value="SMF70987.1"/>
    <property type="molecule type" value="Genomic_DNA"/>
</dbReference>
<feature type="binding site" evidence="11">
    <location>
        <begin position="328"/>
        <end position="335"/>
    </location>
    <ligand>
        <name>ATP</name>
        <dbReference type="ChEBI" id="CHEBI:30616"/>
        <label>2</label>
    </ligand>
</feature>
<feature type="domain" description="ABC transporter" evidence="12">
    <location>
        <begin position="296"/>
        <end position="516"/>
    </location>
</feature>
<proteinExistence type="inferred from homology"/>
<dbReference type="InterPro" id="IPR051309">
    <property type="entry name" value="ABCF_ATPase"/>
</dbReference>
<dbReference type="HAMAP" id="MF_00848">
    <property type="entry name" value="Uup"/>
    <property type="match status" value="1"/>
</dbReference>
<dbReference type="InterPro" id="IPR043686">
    <property type="entry name" value="Uup"/>
</dbReference>
<dbReference type="Proteomes" id="UP000192917">
    <property type="component" value="Unassembled WGS sequence"/>
</dbReference>
<reference evidence="13 14" key="1">
    <citation type="submission" date="2017-04" db="EMBL/GenBank/DDBJ databases">
        <authorList>
            <person name="Afonso C.L."/>
            <person name="Miller P.J."/>
            <person name="Scott M.A."/>
            <person name="Spackman E."/>
            <person name="Goraichik I."/>
            <person name="Dimitrov K.M."/>
            <person name="Suarez D.L."/>
            <person name="Swayne D.E."/>
        </authorList>
    </citation>
    <scope>NUCLEOTIDE SEQUENCE [LARGE SCALE GENOMIC DNA]</scope>
    <source>
        <strain evidence="13 14">USBA 355</strain>
    </source>
</reference>
<dbReference type="InterPro" id="IPR017871">
    <property type="entry name" value="ABC_transporter-like_CS"/>
</dbReference>
<evidence type="ECO:0000256" key="7">
    <source>
        <dbReference type="ARBA" id="ARBA00023125"/>
    </source>
</evidence>
<protein>
    <recommendedName>
        <fullName evidence="11">ATP-binding protein Uup</fullName>
        <ecNumber evidence="11">3.6.1.-</ecNumber>
    </recommendedName>
</protein>
<evidence type="ECO:0000256" key="9">
    <source>
        <dbReference type="ARBA" id="ARBA00049360"/>
    </source>
</evidence>
<keyword evidence="7 11" id="KW-0238">DNA-binding</keyword>
<dbReference type="InterPro" id="IPR027417">
    <property type="entry name" value="P-loop_NTPase"/>
</dbReference>
<dbReference type="SMART" id="SM00382">
    <property type="entry name" value="AAA"/>
    <property type="match status" value="2"/>
</dbReference>
<keyword evidence="14" id="KW-1185">Reference proteome</keyword>
<evidence type="ECO:0000256" key="2">
    <source>
        <dbReference type="ARBA" id="ARBA00022737"/>
    </source>
</evidence>
<evidence type="ECO:0000256" key="10">
    <source>
        <dbReference type="ARBA" id="ARBA00061478"/>
    </source>
</evidence>
<keyword evidence="8 11" id="KW-0234">DNA repair</keyword>
<evidence type="ECO:0000256" key="8">
    <source>
        <dbReference type="ARBA" id="ARBA00023204"/>
    </source>
</evidence>